<organism evidence="1 2">
    <name type="scientific">Eimeria mitis</name>
    <dbReference type="NCBI Taxonomy" id="44415"/>
    <lineage>
        <taxon>Eukaryota</taxon>
        <taxon>Sar</taxon>
        <taxon>Alveolata</taxon>
        <taxon>Apicomplexa</taxon>
        <taxon>Conoidasida</taxon>
        <taxon>Coccidia</taxon>
        <taxon>Eucoccidiorida</taxon>
        <taxon>Eimeriorina</taxon>
        <taxon>Eimeriidae</taxon>
        <taxon>Eimeria</taxon>
    </lineage>
</organism>
<protein>
    <recommendedName>
        <fullName evidence="3">TPR domain-containing protein</fullName>
    </recommendedName>
</protein>
<dbReference type="InterPro" id="IPR050869">
    <property type="entry name" value="H3K4_H4K5_MeTrfase"/>
</dbReference>
<evidence type="ECO:0000313" key="2">
    <source>
        <dbReference type="Proteomes" id="UP000030744"/>
    </source>
</evidence>
<dbReference type="OrthoDB" id="265717at2759"/>
<dbReference type="SUPFAM" id="SSF82199">
    <property type="entry name" value="SET domain"/>
    <property type="match status" value="1"/>
</dbReference>
<dbReference type="GO" id="GO:0005634">
    <property type="term" value="C:nucleus"/>
    <property type="evidence" value="ECO:0007669"/>
    <property type="project" value="TreeGrafter"/>
</dbReference>
<dbReference type="Proteomes" id="UP000030744">
    <property type="component" value="Unassembled WGS sequence"/>
</dbReference>
<dbReference type="VEuPathDB" id="ToxoDB:EMH_0036380"/>
<sequence>MTDWPLSSEGHSTRRRAVDLEVWKLRPNAELSTQLKLWGNAAMARGRPAAAASLYTAGTLLLPSSNNANTPSSNSLFAVLSANASLALLRLKRVRRALRTATEAVAADPMYRKAWHRRAAALVHLREGVERYFVPLGSNSSDRSSSSGSKTSHNTNYCTAAARACLQQIDRDIAEAQMMSQGQANASEAATAARRMIVGCCGCGCSAAPRPSPEGSDPLSHSPNIWLRRDVSAQLGTKGWSLVTANDAPSRLENDPCLVLEEEALAVYVHPDLCTAVPKIPFLLPSHYKFATAQSPAQSAEGMKLHADAIVRDAWEQRVEEGAAGKKESEEREGTCLELKDETEGICAGCATVPAREQGAASECHLQEFDTWNSALSHFLYPTLPVVPCGSCTAALFCCHGCRAASSHKRSCRLQQQQQVQQQEVSGMEVCGGRSDNLRGTGGTAAASVADALLQPLALALPDSHRCIARQLLASLLPPTAASNELTEESGSTAFAKTPVQTAVELSNAPNSAGLSMIGEPPWRQLVVRASSVVVDSTRVADWLLNAAWLAGEAATSGRGLLCGARCLICRPAGREEASPSDSAFAAAASAAKGSTRHLDETDARHLCGCCCACCRLWCPKCSVRSLAMQDSGGLSRRGVPFPRCLFSAALHAYGVACCNSFTIRVLCDPEEEAIKAGTAVFLVASLLNHSCAPNAITAFGEPRIQLQHQQQRHPKQLCQHKREGDADSTAAQYANLIPSPRGVGRGALLQVRLCAPHNRGGSDRLQELCISYGPVVGLPKSSWGFRQDWLLKHAGFFCRCEVGVHFLPSDPVSPCSFLQQRGSKRAF</sequence>
<dbReference type="PANTHER" id="PTHR12197:SF251">
    <property type="entry name" value="EG:BACR7C10.4 PROTEIN"/>
    <property type="match status" value="1"/>
</dbReference>
<dbReference type="SUPFAM" id="SSF48452">
    <property type="entry name" value="TPR-like"/>
    <property type="match status" value="1"/>
</dbReference>
<reference evidence="1" key="2">
    <citation type="submission" date="2013-10" db="EMBL/GenBank/DDBJ databases">
        <authorList>
            <person name="Aslett M."/>
        </authorList>
    </citation>
    <scope>NUCLEOTIDE SEQUENCE [LARGE SCALE GENOMIC DNA]</scope>
    <source>
        <strain evidence="1">Houghton</strain>
    </source>
</reference>
<keyword evidence="2" id="KW-1185">Reference proteome</keyword>
<dbReference type="RefSeq" id="XP_013350533.1">
    <property type="nucleotide sequence ID" value="XM_013495079.1"/>
</dbReference>
<dbReference type="GeneID" id="25378424"/>
<dbReference type="EMBL" id="HG680524">
    <property type="protein sequence ID" value="CDJ27956.1"/>
    <property type="molecule type" value="Genomic_DNA"/>
</dbReference>
<reference evidence="1" key="1">
    <citation type="submission" date="2013-10" db="EMBL/GenBank/DDBJ databases">
        <title>Genomic analysis of the causative agents of coccidiosis in chickens.</title>
        <authorList>
            <person name="Reid A.J."/>
            <person name="Blake D."/>
            <person name="Billington K."/>
            <person name="Browne H."/>
            <person name="Dunn M."/>
            <person name="Hung S."/>
            <person name="Kawahara F."/>
            <person name="Miranda-Saavedra D."/>
            <person name="Mourier T."/>
            <person name="Nagra H."/>
            <person name="Otto T.D."/>
            <person name="Rawlings N."/>
            <person name="Sanchez A."/>
            <person name="Sanders M."/>
            <person name="Subramaniam C."/>
            <person name="Tay Y."/>
            <person name="Dear P."/>
            <person name="Doerig C."/>
            <person name="Gruber A."/>
            <person name="Parkinson J."/>
            <person name="Shirley M."/>
            <person name="Wan K.L."/>
            <person name="Berriman M."/>
            <person name="Tomley F."/>
            <person name="Pain A."/>
        </authorList>
    </citation>
    <scope>NUCLEOTIDE SEQUENCE [LARGE SCALE GENOMIC DNA]</scope>
    <source>
        <strain evidence="1">Houghton</strain>
    </source>
</reference>
<dbReference type="PANTHER" id="PTHR12197">
    <property type="entry name" value="HISTONE-LYSINE N-METHYLTRANSFERASE SMYD"/>
    <property type="match status" value="1"/>
</dbReference>
<dbReference type="InterPro" id="IPR046341">
    <property type="entry name" value="SET_dom_sf"/>
</dbReference>
<evidence type="ECO:0008006" key="3">
    <source>
        <dbReference type="Google" id="ProtNLM"/>
    </source>
</evidence>
<dbReference type="Gene3D" id="1.25.40.10">
    <property type="entry name" value="Tetratricopeptide repeat domain"/>
    <property type="match status" value="1"/>
</dbReference>
<name>U6JT62_9EIME</name>
<gene>
    <name evidence="1" type="ORF">EMH_0036380</name>
</gene>
<dbReference type="InterPro" id="IPR011990">
    <property type="entry name" value="TPR-like_helical_dom_sf"/>
</dbReference>
<dbReference type="AlphaFoldDB" id="U6JT62"/>
<evidence type="ECO:0000313" key="1">
    <source>
        <dbReference type="EMBL" id="CDJ27956.1"/>
    </source>
</evidence>
<proteinExistence type="predicted"/>
<accession>U6JT62</accession>
<dbReference type="Gene3D" id="2.170.270.10">
    <property type="entry name" value="SET domain"/>
    <property type="match status" value="1"/>
</dbReference>